<accession>A0A1H5P187</accession>
<dbReference type="EMBL" id="FNUG01000007">
    <property type="protein sequence ID" value="SEF06787.1"/>
    <property type="molecule type" value="Genomic_DNA"/>
</dbReference>
<gene>
    <name evidence="2" type="ORF">SAMN04488034_10728</name>
</gene>
<proteinExistence type="predicted"/>
<dbReference type="AlphaFoldDB" id="A0A1H5P187"/>
<organism evidence="2 3">
    <name type="scientific">Salinimicrobium catena</name>
    <dbReference type="NCBI Taxonomy" id="390640"/>
    <lineage>
        <taxon>Bacteria</taxon>
        <taxon>Pseudomonadati</taxon>
        <taxon>Bacteroidota</taxon>
        <taxon>Flavobacteriia</taxon>
        <taxon>Flavobacteriales</taxon>
        <taxon>Flavobacteriaceae</taxon>
        <taxon>Salinimicrobium</taxon>
    </lineage>
</organism>
<name>A0A1H5P187_9FLAO</name>
<evidence type="ECO:0000313" key="2">
    <source>
        <dbReference type="EMBL" id="SEF06787.1"/>
    </source>
</evidence>
<feature type="transmembrane region" description="Helical" evidence="1">
    <location>
        <begin position="13"/>
        <end position="32"/>
    </location>
</feature>
<reference evidence="2 3" key="1">
    <citation type="submission" date="2016-10" db="EMBL/GenBank/DDBJ databases">
        <authorList>
            <person name="de Groot N.N."/>
        </authorList>
    </citation>
    <scope>NUCLEOTIDE SEQUENCE [LARGE SCALE GENOMIC DNA]</scope>
    <source>
        <strain evidence="2 3">DSM 23553</strain>
    </source>
</reference>
<keyword evidence="1" id="KW-0812">Transmembrane</keyword>
<evidence type="ECO:0000313" key="3">
    <source>
        <dbReference type="Proteomes" id="UP000199448"/>
    </source>
</evidence>
<dbReference type="Proteomes" id="UP000199448">
    <property type="component" value="Unassembled WGS sequence"/>
</dbReference>
<protein>
    <submittedName>
        <fullName evidence="2">Uncharacterized protein</fullName>
    </submittedName>
</protein>
<keyword evidence="1" id="KW-0472">Membrane</keyword>
<evidence type="ECO:0000256" key="1">
    <source>
        <dbReference type="SAM" id="Phobius"/>
    </source>
</evidence>
<keyword evidence="3" id="KW-1185">Reference proteome</keyword>
<sequence>MTMFPLDVLRLKAFVGAGFYAYLYVIFLRRLGKQKSVLVKGRAHHFLDICRNRNLDKEKKSNFLIFEKF</sequence>
<keyword evidence="1" id="KW-1133">Transmembrane helix</keyword>